<dbReference type="GO" id="GO:0047837">
    <property type="term" value="F:D-xylose 1-dehydrogenase (NADP+) activity"/>
    <property type="evidence" value="ECO:0007669"/>
    <property type="project" value="UniProtKB-EC"/>
</dbReference>
<dbReference type="Proteomes" id="UP000304928">
    <property type="component" value="Unassembled WGS sequence"/>
</dbReference>
<sequence length="440" mass="49899">MNAWGYPPKSGTSLCYHLRSISSPSIGSLGHVFRRIRSALNPPVTGGEKTADALKFGILGAAHSAAWALLNPARMHREVIPYAVAARDRKRAEEFASKNNIPVVKDNYQDLLDDPEIDCILVPLPNAYHFEWAVRAIKAGKHVLLEKPSVSNAIEAEKLFNLPEFSQPNAPVLLEAFHYRFHPAWSLFMAQINKPDVVHVDTWCMIPWWFVNKDHIHFNYNLAGGTMMGMGTYTFAALREIFGTEPEECLSADTKAFTEGVHHDCDYEFKAKFKFPGGHVGEAFSTLQGPTIWSPSYTTVTHRQVEVPDDSLPKGQIKLLTREVTLHGWIHAIFWHRLDIKQHFEVQDSAGRVLDKWTEITSKKAYTGEEAGGDLAEFGGETHWMSFRYQLEQFVNRVKGRETAYWMDREDSLKQMKMLDMAYVKSGLGIRPTSNYIDKV</sequence>
<dbReference type="PANTHER" id="PTHR22604">
    <property type="entry name" value="OXIDOREDUCTASES"/>
    <property type="match status" value="1"/>
</dbReference>
<evidence type="ECO:0000313" key="7">
    <source>
        <dbReference type="EMBL" id="THW92617.1"/>
    </source>
</evidence>
<dbReference type="Gene3D" id="3.40.50.720">
    <property type="entry name" value="NAD(P)-binding Rossmann-like Domain"/>
    <property type="match status" value="1"/>
</dbReference>
<dbReference type="SUPFAM" id="SSF51735">
    <property type="entry name" value="NAD(P)-binding Rossmann-fold domains"/>
    <property type="match status" value="1"/>
</dbReference>
<dbReference type="GO" id="GO:0000166">
    <property type="term" value="F:nucleotide binding"/>
    <property type="evidence" value="ECO:0007669"/>
    <property type="project" value="InterPro"/>
</dbReference>
<accession>A0A4V4IWB2</accession>
<evidence type="ECO:0000259" key="6">
    <source>
        <dbReference type="Pfam" id="PF01408"/>
    </source>
</evidence>
<proteinExistence type="inferred from homology"/>
<protein>
    <recommendedName>
        <fullName evidence="3">D-xylose 1-dehydrogenase (NADP(+), D-xylono-1,5-lactone-forming)</fullName>
        <ecNumber evidence="3">1.1.1.179</ecNumber>
    </recommendedName>
    <alternativeName>
        <fullName evidence="4">D-xylose-NADP dehydrogenase</fullName>
    </alternativeName>
</protein>
<dbReference type="InterPro" id="IPR050984">
    <property type="entry name" value="Gfo/Idh/MocA_domain"/>
</dbReference>
<comment type="caution">
    <text evidence="7">The sequence shown here is derived from an EMBL/GenBank/DDBJ whole genome shotgun (WGS) entry which is preliminary data.</text>
</comment>
<evidence type="ECO:0000313" key="8">
    <source>
        <dbReference type="Proteomes" id="UP000304928"/>
    </source>
</evidence>
<feature type="domain" description="Gfo/Idh/MocA-like oxidoreductase N-terminal" evidence="6">
    <location>
        <begin position="55"/>
        <end position="162"/>
    </location>
</feature>
<comment type="catalytic activity">
    <reaction evidence="5">
        <text>D-xylose + NADP(+) = D-xylono-1,5-lactone + NADPH + H(+)</text>
        <dbReference type="Rhea" id="RHEA:22000"/>
        <dbReference type="ChEBI" id="CHEBI:15378"/>
        <dbReference type="ChEBI" id="CHEBI:15867"/>
        <dbReference type="ChEBI" id="CHEBI:53455"/>
        <dbReference type="ChEBI" id="CHEBI:57783"/>
        <dbReference type="ChEBI" id="CHEBI:58349"/>
        <dbReference type="EC" id="1.1.1.179"/>
    </reaction>
</comment>
<gene>
    <name evidence="7" type="ORF">D6D15_03000</name>
</gene>
<dbReference type="Pfam" id="PF01408">
    <property type="entry name" value="GFO_IDH_MocA"/>
    <property type="match status" value="1"/>
</dbReference>
<evidence type="ECO:0000256" key="4">
    <source>
        <dbReference type="ARBA" id="ARBA00042988"/>
    </source>
</evidence>
<evidence type="ECO:0000256" key="2">
    <source>
        <dbReference type="ARBA" id="ARBA00023002"/>
    </source>
</evidence>
<evidence type="ECO:0000256" key="1">
    <source>
        <dbReference type="ARBA" id="ARBA00010928"/>
    </source>
</evidence>
<dbReference type="Gene3D" id="3.30.360.10">
    <property type="entry name" value="Dihydrodipicolinate Reductase, domain 2"/>
    <property type="match status" value="1"/>
</dbReference>
<dbReference type="EC" id="1.1.1.179" evidence="3"/>
<organism evidence="7 8">
    <name type="scientific">Aureobasidium pullulans</name>
    <name type="common">Black yeast</name>
    <name type="synonym">Pullularia pullulans</name>
    <dbReference type="NCBI Taxonomy" id="5580"/>
    <lineage>
        <taxon>Eukaryota</taxon>
        <taxon>Fungi</taxon>
        <taxon>Dikarya</taxon>
        <taxon>Ascomycota</taxon>
        <taxon>Pezizomycotina</taxon>
        <taxon>Dothideomycetes</taxon>
        <taxon>Dothideomycetidae</taxon>
        <taxon>Dothideales</taxon>
        <taxon>Saccotheciaceae</taxon>
        <taxon>Aureobasidium</taxon>
    </lineage>
</organism>
<reference evidence="7 8" key="1">
    <citation type="submission" date="2018-10" db="EMBL/GenBank/DDBJ databases">
        <title>Fifty Aureobasidium pullulans genomes reveal a recombining polyextremotolerant generalist.</title>
        <authorList>
            <person name="Gostincar C."/>
            <person name="Turk M."/>
            <person name="Zajc J."/>
            <person name="Gunde-Cimerman N."/>
        </authorList>
    </citation>
    <scope>NUCLEOTIDE SEQUENCE [LARGE SCALE GENOMIC DNA]</scope>
    <source>
        <strain evidence="7 8">EXF-10507</strain>
    </source>
</reference>
<keyword evidence="2" id="KW-0560">Oxidoreductase</keyword>
<name>A0A4V4IWB2_AURPU</name>
<comment type="similarity">
    <text evidence="1">Belongs to the Gfo/Idh/MocA family.</text>
</comment>
<dbReference type="PANTHER" id="PTHR22604:SF105">
    <property type="entry name" value="TRANS-1,2-DIHYDROBENZENE-1,2-DIOL DEHYDROGENASE"/>
    <property type="match status" value="1"/>
</dbReference>
<dbReference type="InterPro" id="IPR036291">
    <property type="entry name" value="NAD(P)-bd_dom_sf"/>
</dbReference>
<dbReference type="SUPFAM" id="SSF55347">
    <property type="entry name" value="Glyceraldehyde-3-phosphate dehydrogenase-like, C-terminal domain"/>
    <property type="match status" value="1"/>
</dbReference>
<evidence type="ECO:0000256" key="3">
    <source>
        <dbReference type="ARBA" id="ARBA00038984"/>
    </source>
</evidence>
<evidence type="ECO:0000256" key="5">
    <source>
        <dbReference type="ARBA" id="ARBA00049233"/>
    </source>
</evidence>
<dbReference type="EMBL" id="QZAR01000034">
    <property type="protein sequence ID" value="THW92617.1"/>
    <property type="molecule type" value="Genomic_DNA"/>
</dbReference>
<dbReference type="AlphaFoldDB" id="A0A4V4IWB2"/>
<dbReference type="InterPro" id="IPR000683">
    <property type="entry name" value="Gfo/Idh/MocA-like_OxRdtase_N"/>
</dbReference>